<dbReference type="Proteomes" id="UP001551482">
    <property type="component" value="Unassembled WGS sequence"/>
</dbReference>
<protein>
    <submittedName>
        <fullName evidence="1">Uncharacterized protein</fullName>
    </submittedName>
</protein>
<proteinExistence type="predicted"/>
<evidence type="ECO:0000313" key="2">
    <source>
        <dbReference type="Proteomes" id="UP001551482"/>
    </source>
</evidence>
<gene>
    <name evidence="1" type="ORF">AB0C36_20670</name>
</gene>
<name>A0ABV3DJH7_9ACTN</name>
<comment type="caution">
    <text evidence="1">The sequence shown here is derived from an EMBL/GenBank/DDBJ whole genome shotgun (WGS) entry which is preliminary data.</text>
</comment>
<evidence type="ECO:0000313" key="1">
    <source>
        <dbReference type="EMBL" id="MEU8135917.1"/>
    </source>
</evidence>
<dbReference type="RefSeq" id="WP_358356046.1">
    <property type="nucleotide sequence ID" value="NZ_JBEZFP010000053.1"/>
</dbReference>
<sequence>MRVGTLPEGTGFRATDEVPGLAAFLSRSTAHHNLLIEPAPVRFPNHT</sequence>
<dbReference type="EMBL" id="JBEZFP010000053">
    <property type="protein sequence ID" value="MEU8135917.1"/>
    <property type="molecule type" value="Genomic_DNA"/>
</dbReference>
<keyword evidence="2" id="KW-1185">Reference proteome</keyword>
<accession>A0ABV3DJH7</accession>
<organism evidence="1 2">
    <name type="scientific">Streptodolium elevatio</name>
    <dbReference type="NCBI Taxonomy" id="3157996"/>
    <lineage>
        <taxon>Bacteria</taxon>
        <taxon>Bacillati</taxon>
        <taxon>Actinomycetota</taxon>
        <taxon>Actinomycetes</taxon>
        <taxon>Kitasatosporales</taxon>
        <taxon>Streptomycetaceae</taxon>
        <taxon>Streptodolium</taxon>
    </lineage>
</organism>
<reference evidence="1 2" key="1">
    <citation type="submission" date="2024-06" db="EMBL/GenBank/DDBJ databases">
        <title>The Natural Products Discovery Center: Release of the First 8490 Sequenced Strains for Exploring Actinobacteria Biosynthetic Diversity.</title>
        <authorList>
            <person name="Kalkreuter E."/>
            <person name="Kautsar S.A."/>
            <person name="Yang D."/>
            <person name="Bader C.D."/>
            <person name="Teijaro C.N."/>
            <person name="Fluegel L."/>
            <person name="Davis C.M."/>
            <person name="Simpson J.R."/>
            <person name="Lauterbach L."/>
            <person name="Steele A.D."/>
            <person name="Gui C."/>
            <person name="Meng S."/>
            <person name="Li G."/>
            <person name="Viehrig K."/>
            <person name="Ye F."/>
            <person name="Su P."/>
            <person name="Kiefer A.F."/>
            <person name="Nichols A."/>
            <person name="Cepeda A.J."/>
            <person name="Yan W."/>
            <person name="Fan B."/>
            <person name="Jiang Y."/>
            <person name="Adhikari A."/>
            <person name="Zheng C.-J."/>
            <person name="Schuster L."/>
            <person name="Cowan T.M."/>
            <person name="Smanski M.J."/>
            <person name="Chevrette M.G."/>
            <person name="De Carvalho L.P.S."/>
            <person name="Shen B."/>
        </authorList>
    </citation>
    <scope>NUCLEOTIDE SEQUENCE [LARGE SCALE GENOMIC DNA]</scope>
    <source>
        <strain evidence="1 2">NPDC048946</strain>
    </source>
</reference>